<gene>
    <name evidence="1" type="ORF">FNV43_RR00501</name>
</gene>
<dbReference type="AlphaFoldDB" id="A0A8K0HPA9"/>
<organism evidence="1 2">
    <name type="scientific">Rhamnella rubrinervis</name>
    <dbReference type="NCBI Taxonomy" id="2594499"/>
    <lineage>
        <taxon>Eukaryota</taxon>
        <taxon>Viridiplantae</taxon>
        <taxon>Streptophyta</taxon>
        <taxon>Embryophyta</taxon>
        <taxon>Tracheophyta</taxon>
        <taxon>Spermatophyta</taxon>
        <taxon>Magnoliopsida</taxon>
        <taxon>eudicotyledons</taxon>
        <taxon>Gunneridae</taxon>
        <taxon>Pentapetalae</taxon>
        <taxon>rosids</taxon>
        <taxon>fabids</taxon>
        <taxon>Rosales</taxon>
        <taxon>Rhamnaceae</taxon>
        <taxon>rhamnoid group</taxon>
        <taxon>Rhamneae</taxon>
        <taxon>Rhamnella</taxon>
    </lineage>
</organism>
<reference evidence="1" key="1">
    <citation type="submission" date="2020-03" db="EMBL/GenBank/DDBJ databases">
        <title>A high-quality chromosome-level genome assembly of a woody plant with both climbing and erect habits, Rhamnella rubrinervis.</title>
        <authorList>
            <person name="Lu Z."/>
            <person name="Yang Y."/>
            <person name="Zhu X."/>
            <person name="Sun Y."/>
        </authorList>
    </citation>
    <scope>NUCLEOTIDE SEQUENCE</scope>
    <source>
        <strain evidence="1">BYM</strain>
        <tissue evidence="1">Leaf</tissue>
    </source>
</reference>
<protein>
    <submittedName>
        <fullName evidence="1">Uncharacterized protein</fullName>
    </submittedName>
</protein>
<comment type="caution">
    <text evidence="1">The sequence shown here is derived from an EMBL/GenBank/DDBJ whole genome shotgun (WGS) entry which is preliminary data.</text>
</comment>
<proteinExistence type="predicted"/>
<dbReference type="EMBL" id="VOIH02000001">
    <property type="protein sequence ID" value="KAF3455859.1"/>
    <property type="molecule type" value="Genomic_DNA"/>
</dbReference>
<sequence>MKEKTNIEGQPMTTDEIFDIVLPPRSGYVRGCGSSPKPPSKAHRVAEKQFKEVEERAKANRCKQCR</sequence>
<dbReference type="Proteomes" id="UP000796880">
    <property type="component" value="Unassembled WGS sequence"/>
</dbReference>
<dbReference type="OrthoDB" id="1921870at2759"/>
<accession>A0A8K0HPA9</accession>
<keyword evidence="2" id="KW-1185">Reference proteome</keyword>
<evidence type="ECO:0000313" key="1">
    <source>
        <dbReference type="EMBL" id="KAF3455859.1"/>
    </source>
</evidence>
<name>A0A8K0HPA9_9ROSA</name>
<evidence type="ECO:0000313" key="2">
    <source>
        <dbReference type="Proteomes" id="UP000796880"/>
    </source>
</evidence>